<dbReference type="PANTHER" id="PTHR21312">
    <property type="entry name" value="SERINE PROTEASE INHIBITOR"/>
    <property type="match status" value="1"/>
</dbReference>
<dbReference type="Ensembl" id="ENSMUNT00000034766.1">
    <property type="protein sequence ID" value="ENSMUNP00000031078.1"/>
    <property type="gene ID" value="ENSMUNG00000019754.1"/>
</dbReference>
<evidence type="ECO:0000256" key="1">
    <source>
        <dbReference type="ARBA" id="ARBA00004613"/>
    </source>
</evidence>
<dbReference type="AlphaFoldDB" id="A0A8V5H1F6"/>
<evidence type="ECO:0000256" key="4">
    <source>
        <dbReference type="ARBA" id="ARBA00022900"/>
    </source>
</evidence>
<name>A0A8V5H1F6_MELUD</name>
<dbReference type="PANTHER" id="PTHR21312:SF28">
    <property type="entry name" value="OVOINHIBITOR-RELATED"/>
    <property type="match status" value="1"/>
</dbReference>
<keyword evidence="5" id="KW-1015">Disulfide bond</keyword>
<sequence length="64" mass="7102">VEVSGRFLSVTFLSTYPNTTNEEGKEVLVCAKTLSPVCGTDGVTYSNECLLCAHNMYVLHRQQF</sequence>
<dbReference type="SUPFAM" id="SSF100895">
    <property type="entry name" value="Kazal-type serine protease inhibitors"/>
    <property type="match status" value="1"/>
</dbReference>
<keyword evidence="3" id="KW-0646">Protease inhibitor</keyword>
<keyword evidence="2" id="KW-0964">Secreted</keyword>
<keyword evidence="4" id="KW-0722">Serine protease inhibitor</keyword>
<dbReference type="FunFam" id="3.30.60.30:FF:000036">
    <property type="entry name" value="Ovomucoid"/>
    <property type="match status" value="1"/>
</dbReference>
<dbReference type="InterPro" id="IPR002350">
    <property type="entry name" value="Kazal_dom"/>
</dbReference>
<dbReference type="InterPro" id="IPR036058">
    <property type="entry name" value="Kazal_dom_sf"/>
</dbReference>
<dbReference type="Gene3D" id="3.30.60.30">
    <property type="match status" value="1"/>
</dbReference>
<comment type="subcellular location">
    <subcellularLocation>
        <location evidence="1">Secreted</location>
    </subcellularLocation>
</comment>
<evidence type="ECO:0000313" key="7">
    <source>
        <dbReference type="Ensembl" id="ENSMUNP00000031078.1"/>
    </source>
</evidence>
<evidence type="ECO:0000256" key="6">
    <source>
        <dbReference type="ARBA" id="ARBA00023180"/>
    </source>
</evidence>
<evidence type="ECO:0000256" key="5">
    <source>
        <dbReference type="ARBA" id="ARBA00023157"/>
    </source>
</evidence>
<evidence type="ECO:0000313" key="8">
    <source>
        <dbReference type="Proteomes" id="UP000694405"/>
    </source>
</evidence>
<dbReference type="Proteomes" id="UP000694405">
    <property type="component" value="Chromosome 10"/>
</dbReference>
<organism evidence="7 8">
    <name type="scientific">Melopsittacus undulatus</name>
    <name type="common">Budgerigar</name>
    <name type="synonym">Psittacus undulatus</name>
    <dbReference type="NCBI Taxonomy" id="13146"/>
    <lineage>
        <taxon>Eukaryota</taxon>
        <taxon>Metazoa</taxon>
        <taxon>Chordata</taxon>
        <taxon>Craniata</taxon>
        <taxon>Vertebrata</taxon>
        <taxon>Euteleostomi</taxon>
        <taxon>Archelosauria</taxon>
        <taxon>Archosauria</taxon>
        <taxon>Dinosauria</taxon>
        <taxon>Saurischia</taxon>
        <taxon>Theropoda</taxon>
        <taxon>Coelurosauria</taxon>
        <taxon>Aves</taxon>
        <taxon>Neognathae</taxon>
        <taxon>Neoaves</taxon>
        <taxon>Telluraves</taxon>
        <taxon>Australaves</taxon>
        <taxon>Psittaciformes</taxon>
        <taxon>Psittaculidae</taxon>
        <taxon>Melopsittacus</taxon>
    </lineage>
</organism>
<evidence type="ECO:0000256" key="2">
    <source>
        <dbReference type="ARBA" id="ARBA00022525"/>
    </source>
</evidence>
<accession>A0A8V5H1F6</accession>
<keyword evidence="8" id="KW-1185">Reference proteome</keyword>
<dbReference type="PROSITE" id="PS00282">
    <property type="entry name" value="KAZAL_1"/>
    <property type="match status" value="1"/>
</dbReference>
<reference evidence="7" key="1">
    <citation type="submission" date="2020-03" db="EMBL/GenBank/DDBJ databases">
        <title>Melopsittacus undulatus (budgerigar) genome, bMelUnd1, maternal haplotype with Z.</title>
        <authorList>
            <person name="Gedman G."/>
            <person name="Mountcastle J."/>
            <person name="Haase B."/>
            <person name="Formenti G."/>
            <person name="Wright T."/>
            <person name="Apodaca J."/>
            <person name="Pelan S."/>
            <person name="Chow W."/>
            <person name="Rhie A."/>
            <person name="Howe K."/>
            <person name="Fedrigo O."/>
            <person name="Jarvis E.D."/>
        </authorList>
    </citation>
    <scope>NUCLEOTIDE SEQUENCE [LARGE SCALE GENOMIC DNA]</scope>
</reference>
<dbReference type="GO" id="GO:0005576">
    <property type="term" value="C:extracellular region"/>
    <property type="evidence" value="ECO:0007669"/>
    <property type="project" value="UniProtKB-SubCell"/>
</dbReference>
<dbReference type="SMART" id="SM00280">
    <property type="entry name" value="KAZAL"/>
    <property type="match status" value="1"/>
</dbReference>
<dbReference type="PRINTS" id="PR00290">
    <property type="entry name" value="KAZALINHBTR"/>
</dbReference>
<dbReference type="GO" id="GO:0004867">
    <property type="term" value="F:serine-type endopeptidase inhibitor activity"/>
    <property type="evidence" value="ECO:0007669"/>
    <property type="project" value="UniProtKB-KW"/>
</dbReference>
<evidence type="ECO:0000256" key="3">
    <source>
        <dbReference type="ARBA" id="ARBA00022690"/>
    </source>
</evidence>
<keyword evidence="6" id="KW-0325">Glycoprotein</keyword>
<reference evidence="7" key="2">
    <citation type="submission" date="2025-08" db="UniProtKB">
        <authorList>
            <consortium name="Ensembl"/>
        </authorList>
    </citation>
    <scope>IDENTIFICATION</scope>
</reference>
<reference evidence="7" key="3">
    <citation type="submission" date="2025-09" db="UniProtKB">
        <authorList>
            <consortium name="Ensembl"/>
        </authorList>
    </citation>
    <scope>IDENTIFICATION</scope>
</reference>
<dbReference type="InterPro" id="IPR001239">
    <property type="entry name" value="Prot_inh_Kazal-m"/>
</dbReference>
<proteinExistence type="predicted"/>
<protein>
    <submittedName>
        <fullName evidence="7">Uncharacterized protein</fullName>
    </submittedName>
</protein>
<dbReference type="PROSITE" id="PS51465">
    <property type="entry name" value="KAZAL_2"/>
    <property type="match status" value="1"/>
</dbReference>
<dbReference type="Pfam" id="PF00050">
    <property type="entry name" value="Kazal_1"/>
    <property type="match status" value="1"/>
</dbReference>